<keyword evidence="7" id="KW-0862">Zinc</keyword>
<dbReference type="InterPro" id="IPR036236">
    <property type="entry name" value="Znf_C2H2_sf"/>
</dbReference>
<evidence type="ECO:0000256" key="11">
    <source>
        <dbReference type="ARBA" id="ARBA00023242"/>
    </source>
</evidence>
<keyword evidence="4" id="KW-0479">Metal-binding</keyword>
<keyword evidence="13" id="KW-0175">Coiled coil</keyword>
<keyword evidence="17" id="KW-1185">Reference proteome</keyword>
<feature type="domain" description="C2H2-type" evidence="15">
    <location>
        <begin position="306"/>
        <end position="324"/>
    </location>
</feature>
<reference evidence="16" key="3">
    <citation type="submission" date="2025-09" db="UniProtKB">
        <authorList>
            <consortium name="Ensembl"/>
        </authorList>
    </citation>
    <scope>IDENTIFICATION</scope>
</reference>
<dbReference type="SUPFAM" id="SSF57667">
    <property type="entry name" value="beta-beta-alpha zinc fingers"/>
    <property type="match status" value="2"/>
</dbReference>
<dbReference type="FunFam" id="3.30.160.60:FF:000690">
    <property type="entry name" value="Zinc finger protein 354C"/>
    <property type="match status" value="1"/>
</dbReference>
<dbReference type="Ensembl" id="ENSPNAT00000044442.1">
    <property type="protein sequence ID" value="ENSPNAP00000040896.1"/>
    <property type="gene ID" value="ENSPNAG00000030432.1"/>
</dbReference>
<keyword evidence="6 12" id="KW-0863">Zinc-finger</keyword>
<dbReference type="RefSeq" id="XP_017566250.1">
    <property type="nucleotide sequence ID" value="XM_017710761.2"/>
</dbReference>
<feature type="domain" description="C2H2-type" evidence="15">
    <location>
        <begin position="220"/>
        <end position="247"/>
    </location>
</feature>
<evidence type="ECO:0000256" key="10">
    <source>
        <dbReference type="ARBA" id="ARBA00023163"/>
    </source>
</evidence>
<dbReference type="GO" id="GO:0008270">
    <property type="term" value="F:zinc ion binding"/>
    <property type="evidence" value="ECO:0007669"/>
    <property type="project" value="UniProtKB-KW"/>
</dbReference>
<comment type="similarity">
    <text evidence="3">Belongs to the krueppel C2H2-type zinc-finger protein family.</text>
</comment>
<evidence type="ECO:0000256" key="3">
    <source>
        <dbReference type="ARBA" id="ARBA00006991"/>
    </source>
</evidence>
<evidence type="ECO:0000256" key="14">
    <source>
        <dbReference type="SAM" id="MobiDB-lite"/>
    </source>
</evidence>
<dbReference type="GeneID" id="108435144"/>
<dbReference type="SMART" id="SM00355">
    <property type="entry name" value="ZnF_C2H2"/>
    <property type="match status" value="4"/>
</dbReference>
<evidence type="ECO:0000256" key="2">
    <source>
        <dbReference type="ARBA" id="ARBA00004123"/>
    </source>
</evidence>
<keyword evidence="9" id="KW-0238">DNA-binding</keyword>
<dbReference type="Pfam" id="PF00096">
    <property type="entry name" value="zf-C2H2"/>
    <property type="match status" value="3"/>
</dbReference>
<dbReference type="PANTHER" id="PTHR16515">
    <property type="entry name" value="PR DOMAIN ZINC FINGER PROTEIN"/>
    <property type="match status" value="1"/>
</dbReference>
<dbReference type="GeneTree" id="ENSGT00940000164807"/>
<dbReference type="PANTHER" id="PTHR16515:SF66">
    <property type="entry name" value="C2H2-TYPE DOMAIN-CONTAINING PROTEIN"/>
    <property type="match status" value="1"/>
</dbReference>
<evidence type="ECO:0000313" key="17">
    <source>
        <dbReference type="Proteomes" id="UP001501920"/>
    </source>
</evidence>
<accession>A0AAR2ITE9</accession>
<dbReference type="GO" id="GO:0010468">
    <property type="term" value="P:regulation of gene expression"/>
    <property type="evidence" value="ECO:0007669"/>
    <property type="project" value="TreeGrafter"/>
</dbReference>
<comment type="subcellular location">
    <subcellularLocation>
        <location evidence="2">Nucleus</location>
    </subcellularLocation>
</comment>
<dbReference type="GO" id="GO:0003677">
    <property type="term" value="F:DNA binding"/>
    <property type="evidence" value="ECO:0007669"/>
    <property type="project" value="UniProtKB-KW"/>
</dbReference>
<feature type="domain" description="C2H2-type" evidence="15">
    <location>
        <begin position="278"/>
        <end position="305"/>
    </location>
</feature>
<keyword evidence="5" id="KW-0677">Repeat</keyword>
<dbReference type="FunFam" id="3.30.160.60:FF:000226">
    <property type="entry name" value="Zinc finger protein 236 variant"/>
    <property type="match status" value="1"/>
</dbReference>
<keyword evidence="8" id="KW-0805">Transcription regulation</keyword>
<dbReference type="AlphaFoldDB" id="A0AAR2ITE9"/>
<evidence type="ECO:0000256" key="13">
    <source>
        <dbReference type="SAM" id="Coils"/>
    </source>
</evidence>
<evidence type="ECO:0000256" key="7">
    <source>
        <dbReference type="ARBA" id="ARBA00022833"/>
    </source>
</evidence>
<evidence type="ECO:0000313" key="16">
    <source>
        <dbReference type="Ensembl" id="ENSPNAP00000040896.1"/>
    </source>
</evidence>
<reference evidence="16 17" key="1">
    <citation type="submission" date="2020-10" db="EMBL/GenBank/DDBJ databases">
        <title>Pygocentrus nattereri (red-bellied piranha) genome, fPygNat1, primary haplotype.</title>
        <authorList>
            <person name="Myers G."/>
            <person name="Meyer A."/>
            <person name="Karagic N."/>
            <person name="Pippel M."/>
            <person name="Winkler S."/>
            <person name="Tracey A."/>
            <person name="Wood J."/>
            <person name="Formenti G."/>
            <person name="Howe K."/>
            <person name="Fedrigo O."/>
            <person name="Jarvis E.D."/>
        </authorList>
    </citation>
    <scope>NUCLEOTIDE SEQUENCE [LARGE SCALE GENOMIC DNA]</scope>
</reference>
<feature type="domain" description="C2H2-type" evidence="15">
    <location>
        <begin position="250"/>
        <end position="277"/>
    </location>
</feature>
<dbReference type="PROSITE" id="PS00028">
    <property type="entry name" value="ZINC_FINGER_C2H2_1"/>
    <property type="match status" value="3"/>
</dbReference>
<evidence type="ECO:0000256" key="12">
    <source>
        <dbReference type="PROSITE-ProRule" id="PRU00042"/>
    </source>
</evidence>
<dbReference type="GO" id="GO:0005634">
    <property type="term" value="C:nucleus"/>
    <property type="evidence" value="ECO:0007669"/>
    <property type="project" value="UniProtKB-SubCell"/>
</dbReference>
<name>A0AAR2ITE9_PYGNA</name>
<evidence type="ECO:0000256" key="9">
    <source>
        <dbReference type="ARBA" id="ARBA00023125"/>
    </source>
</evidence>
<dbReference type="PROSITE" id="PS50157">
    <property type="entry name" value="ZINC_FINGER_C2H2_2"/>
    <property type="match status" value="4"/>
</dbReference>
<organism evidence="16 17">
    <name type="scientific">Pygocentrus nattereri</name>
    <name type="common">Red-bellied piranha</name>
    <dbReference type="NCBI Taxonomy" id="42514"/>
    <lineage>
        <taxon>Eukaryota</taxon>
        <taxon>Metazoa</taxon>
        <taxon>Chordata</taxon>
        <taxon>Craniata</taxon>
        <taxon>Vertebrata</taxon>
        <taxon>Euteleostomi</taxon>
        <taxon>Actinopterygii</taxon>
        <taxon>Neopterygii</taxon>
        <taxon>Teleostei</taxon>
        <taxon>Ostariophysi</taxon>
        <taxon>Characiformes</taxon>
        <taxon>Characoidei</taxon>
        <taxon>Pygocentrus</taxon>
    </lineage>
</organism>
<comment type="function">
    <text evidence="1">May be involved in transcriptional regulation.</text>
</comment>
<protein>
    <recommendedName>
        <fullName evidence="15">C2H2-type domain-containing protein</fullName>
    </recommendedName>
</protein>
<evidence type="ECO:0000256" key="8">
    <source>
        <dbReference type="ARBA" id="ARBA00023015"/>
    </source>
</evidence>
<evidence type="ECO:0000256" key="4">
    <source>
        <dbReference type="ARBA" id="ARBA00022723"/>
    </source>
</evidence>
<evidence type="ECO:0000256" key="1">
    <source>
        <dbReference type="ARBA" id="ARBA00003767"/>
    </source>
</evidence>
<dbReference type="FunFam" id="3.30.160.60:FF:000512">
    <property type="entry name" value="zinc finger protein 197 isoform X1"/>
    <property type="match status" value="1"/>
</dbReference>
<dbReference type="Gene3D" id="3.30.160.60">
    <property type="entry name" value="Classic Zinc Finger"/>
    <property type="match status" value="4"/>
</dbReference>
<dbReference type="Proteomes" id="UP001501920">
    <property type="component" value="Chromosome 21"/>
</dbReference>
<reference evidence="16" key="2">
    <citation type="submission" date="2025-08" db="UniProtKB">
        <authorList>
            <consortium name="Ensembl"/>
        </authorList>
    </citation>
    <scope>IDENTIFICATION</scope>
</reference>
<dbReference type="InterPro" id="IPR013087">
    <property type="entry name" value="Znf_C2H2_type"/>
</dbReference>
<feature type="region of interest" description="Disordered" evidence="14">
    <location>
        <begin position="102"/>
        <end position="127"/>
    </location>
</feature>
<evidence type="ECO:0000259" key="15">
    <source>
        <dbReference type="PROSITE" id="PS50157"/>
    </source>
</evidence>
<feature type="coiled-coil region" evidence="13">
    <location>
        <begin position="31"/>
        <end position="58"/>
    </location>
</feature>
<dbReference type="InterPro" id="IPR050331">
    <property type="entry name" value="Zinc_finger"/>
</dbReference>
<keyword evidence="11" id="KW-0539">Nucleus</keyword>
<proteinExistence type="inferred from homology"/>
<keyword evidence="10" id="KW-0804">Transcription</keyword>
<evidence type="ECO:0000256" key="6">
    <source>
        <dbReference type="ARBA" id="ARBA00022771"/>
    </source>
</evidence>
<evidence type="ECO:0000256" key="5">
    <source>
        <dbReference type="ARBA" id="ARBA00022737"/>
    </source>
</evidence>
<sequence>MDAAANMAANKFEFLNSFVSQRLLAVAGEIFQVVKETINEYQEEIERTTQENHYLKKMLTEKCTSNGADNETSPAVPQELTNFNQESMDSVIQVKVELSTMHQDAESQGPLNNPSSSSSPSAVTAYQEPSYHFSENTTNKEEVADDLHNSGVTVKLEPWDSQVIYSDDAPSAMQNEIIANNNFEGMRDDQGTSYSQCQVTLESMSHAEPRIQSQTVERVVYCEYCGKPFGNREQLKQHLVVHQKEKPRPYRCDLCEKSYSYAQVLEIHRRTHTGERPYHCRFCGRRFNQQSHLKYHERIHTGERPFGCSLCGKRFIQRSQVKKHNCKRQVILQ</sequence>